<dbReference type="AlphaFoldDB" id="A0A2H3JNP3"/>
<feature type="signal peptide" evidence="1">
    <location>
        <begin position="1"/>
        <end position="20"/>
    </location>
</feature>
<evidence type="ECO:0000256" key="1">
    <source>
        <dbReference type="SAM" id="SignalP"/>
    </source>
</evidence>
<name>A0A2H3JNP3_WOLCO</name>
<feature type="chain" id="PRO_5013601598" evidence="1">
    <location>
        <begin position="21"/>
        <end position="193"/>
    </location>
</feature>
<gene>
    <name evidence="2" type="ORF">WOLCODRAFT_153176</name>
</gene>
<sequence length="193" mass="21761">MSTFVLRSRTVMVIITLCDAEHLNTDTAQYPDDPMDIDQETVELPDCKMEIDFEDGRDIEMVDEHMAIPSGRKRIASVAAEDTPEARERRKRARMEHGLDFSAIPPNMYAFTFQIELRGHVVMFINVVLYAEPSNTDTTQQFDDSMGVDEEAVELPEGGMKVDFEGRNVPLPLLLKISPKLSHDASGPVWSTD</sequence>
<dbReference type="EMBL" id="KB468135">
    <property type="protein sequence ID" value="PCH43115.1"/>
    <property type="molecule type" value="Genomic_DNA"/>
</dbReference>
<evidence type="ECO:0000313" key="3">
    <source>
        <dbReference type="Proteomes" id="UP000218811"/>
    </source>
</evidence>
<organism evidence="2 3">
    <name type="scientific">Wolfiporia cocos (strain MD-104)</name>
    <name type="common">Brown rot fungus</name>
    <dbReference type="NCBI Taxonomy" id="742152"/>
    <lineage>
        <taxon>Eukaryota</taxon>
        <taxon>Fungi</taxon>
        <taxon>Dikarya</taxon>
        <taxon>Basidiomycota</taxon>
        <taxon>Agaricomycotina</taxon>
        <taxon>Agaricomycetes</taxon>
        <taxon>Polyporales</taxon>
        <taxon>Phaeolaceae</taxon>
        <taxon>Wolfiporia</taxon>
    </lineage>
</organism>
<evidence type="ECO:0000313" key="2">
    <source>
        <dbReference type="EMBL" id="PCH43115.1"/>
    </source>
</evidence>
<proteinExistence type="predicted"/>
<keyword evidence="3" id="KW-1185">Reference proteome</keyword>
<protein>
    <submittedName>
        <fullName evidence="2">Uncharacterized protein</fullName>
    </submittedName>
</protein>
<reference evidence="2 3" key="1">
    <citation type="journal article" date="2012" name="Science">
        <title>The Paleozoic origin of enzymatic lignin decomposition reconstructed from 31 fungal genomes.</title>
        <authorList>
            <person name="Floudas D."/>
            <person name="Binder M."/>
            <person name="Riley R."/>
            <person name="Barry K."/>
            <person name="Blanchette R.A."/>
            <person name="Henrissat B."/>
            <person name="Martinez A.T."/>
            <person name="Otillar R."/>
            <person name="Spatafora J.W."/>
            <person name="Yadav J.S."/>
            <person name="Aerts A."/>
            <person name="Benoit I."/>
            <person name="Boyd A."/>
            <person name="Carlson A."/>
            <person name="Copeland A."/>
            <person name="Coutinho P.M."/>
            <person name="de Vries R.P."/>
            <person name="Ferreira P."/>
            <person name="Findley K."/>
            <person name="Foster B."/>
            <person name="Gaskell J."/>
            <person name="Glotzer D."/>
            <person name="Gorecki P."/>
            <person name="Heitman J."/>
            <person name="Hesse C."/>
            <person name="Hori C."/>
            <person name="Igarashi K."/>
            <person name="Jurgens J.A."/>
            <person name="Kallen N."/>
            <person name="Kersten P."/>
            <person name="Kohler A."/>
            <person name="Kuees U."/>
            <person name="Kumar T.K.A."/>
            <person name="Kuo A."/>
            <person name="LaButti K."/>
            <person name="Larrondo L.F."/>
            <person name="Lindquist E."/>
            <person name="Ling A."/>
            <person name="Lombard V."/>
            <person name="Lucas S."/>
            <person name="Lundell T."/>
            <person name="Martin R."/>
            <person name="McLaughlin D.J."/>
            <person name="Morgenstern I."/>
            <person name="Morin E."/>
            <person name="Murat C."/>
            <person name="Nagy L.G."/>
            <person name="Nolan M."/>
            <person name="Ohm R.A."/>
            <person name="Patyshakuliyeva A."/>
            <person name="Rokas A."/>
            <person name="Ruiz-Duenas F.J."/>
            <person name="Sabat G."/>
            <person name="Salamov A."/>
            <person name="Samejima M."/>
            <person name="Schmutz J."/>
            <person name="Slot J.C."/>
            <person name="St John F."/>
            <person name="Stenlid J."/>
            <person name="Sun H."/>
            <person name="Sun S."/>
            <person name="Syed K."/>
            <person name="Tsang A."/>
            <person name="Wiebenga A."/>
            <person name="Young D."/>
            <person name="Pisabarro A."/>
            <person name="Eastwood D.C."/>
            <person name="Martin F."/>
            <person name="Cullen D."/>
            <person name="Grigoriev I.V."/>
            <person name="Hibbett D.S."/>
        </authorList>
    </citation>
    <scope>NUCLEOTIDE SEQUENCE [LARGE SCALE GENOMIC DNA]</scope>
    <source>
        <strain evidence="2 3">MD-104</strain>
    </source>
</reference>
<keyword evidence="1" id="KW-0732">Signal</keyword>
<dbReference type="Proteomes" id="UP000218811">
    <property type="component" value="Unassembled WGS sequence"/>
</dbReference>
<accession>A0A2H3JNP3</accession>